<evidence type="ECO:0000313" key="2">
    <source>
        <dbReference type="EMBL" id="KNZ61409.1"/>
    </source>
</evidence>
<dbReference type="Proteomes" id="UP000037035">
    <property type="component" value="Unassembled WGS sequence"/>
</dbReference>
<gene>
    <name evidence="2" type="ORF">VP01_1403g2</name>
</gene>
<sequence>MSPPGEFIIFSRRPLCQLRDFSTLFPTLPSNGEARRTLAAIIAFVSSQGNSGQAKWNKRRNCLADCQPALIKIEGKSISMAMAEANSNHEILYDILGGLQPGGTCLAWISGLVTCEALRLTQRFGDNTSWIRRLFVYVVLFLSVALARFVSSFLLHHGRVGRCKFMCIISFAVGSLTGFAFYSRSVWSSPTGQRKIFRIPIIRIIMVWLNVGLYFLFIFRAIRLFRISTFEMIGHSWMWERPFRPLTIVPDTHPLKKLGCGAVVTLIKAYDLLQSDAISKVLMIKGDPFRSAWGVLCLLCQTAIFPTIFDAILVCLKPQDGRVGTVCSVFSLSAEFHLFGPIMAISAALDDDPAECSTPCPVRKGNLNVGDAGRKHISFQSVEKKVSN</sequence>
<keyword evidence="1" id="KW-0812">Transmembrane</keyword>
<keyword evidence="1" id="KW-1133">Transmembrane helix</keyword>
<feature type="transmembrane region" description="Helical" evidence="1">
    <location>
        <begin position="134"/>
        <end position="156"/>
    </location>
</feature>
<evidence type="ECO:0000256" key="1">
    <source>
        <dbReference type="SAM" id="Phobius"/>
    </source>
</evidence>
<dbReference type="OrthoDB" id="2495895at2759"/>
<comment type="caution">
    <text evidence="2">The sequence shown here is derived from an EMBL/GenBank/DDBJ whole genome shotgun (WGS) entry which is preliminary data.</text>
</comment>
<keyword evidence="3" id="KW-1185">Reference proteome</keyword>
<keyword evidence="1" id="KW-0472">Membrane</keyword>
<feature type="transmembrane region" description="Helical" evidence="1">
    <location>
        <begin position="201"/>
        <end position="222"/>
    </location>
</feature>
<name>A0A0L6VL40_9BASI</name>
<dbReference type="EMBL" id="LAVV01004488">
    <property type="protein sequence ID" value="KNZ61409.1"/>
    <property type="molecule type" value="Genomic_DNA"/>
</dbReference>
<dbReference type="VEuPathDB" id="FungiDB:VP01_1403g2"/>
<accession>A0A0L6VL40</accession>
<proteinExistence type="predicted"/>
<dbReference type="AlphaFoldDB" id="A0A0L6VL40"/>
<reference evidence="2 3" key="1">
    <citation type="submission" date="2015-08" db="EMBL/GenBank/DDBJ databases">
        <title>Next Generation Sequencing and Analysis of the Genome of Puccinia sorghi L Schw, the Causal Agent of Maize Common Rust.</title>
        <authorList>
            <person name="Rochi L."/>
            <person name="Burguener G."/>
            <person name="Darino M."/>
            <person name="Turjanski A."/>
            <person name="Kreff E."/>
            <person name="Dieguez M.J."/>
            <person name="Sacco F."/>
        </authorList>
    </citation>
    <scope>NUCLEOTIDE SEQUENCE [LARGE SCALE GENOMIC DNA]</scope>
    <source>
        <strain evidence="2 3">RO10H11247</strain>
    </source>
</reference>
<protein>
    <submittedName>
        <fullName evidence="2">Uncharacterized protein</fullName>
    </submittedName>
</protein>
<organism evidence="2 3">
    <name type="scientific">Puccinia sorghi</name>
    <dbReference type="NCBI Taxonomy" id="27349"/>
    <lineage>
        <taxon>Eukaryota</taxon>
        <taxon>Fungi</taxon>
        <taxon>Dikarya</taxon>
        <taxon>Basidiomycota</taxon>
        <taxon>Pucciniomycotina</taxon>
        <taxon>Pucciniomycetes</taxon>
        <taxon>Pucciniales</taxon>
        <taxon>Pucciniaceae</taxon>
        <taxon>Puccinia</taxon>
    </lineage>
</organism>
<feature type="transmembrane region" description="Helical" evidence="1">
    <location>
        <begin position="163"/>
        <end position="181"/>
    </location>
</feature>
<evidence type="ECO:0000313" key="3">
    <source>
        <dbReference type="Proteomes" id="UP000037035"/>
    </source>
</evidence>